<dbReference type="Pfam" id="PF22982">
    <property type="entry name" value="WHD_HRQ1"/>
    <property type="match status" value="1"/>
</dbReference>
<protein>
    <submittedName>
        <fullName evidence="2">ATP-dependent helicase</fullName>
    </submittedName>
</protein>
<organism evidence="2 3">
    <name type="scientific">Paenibacillus sepulcri</name>
    <dbReference type="NCBI Taxonomy" id="359917"/>
    <lineage>
        <taxon>Bacteria</taxon>
        <taxon>Bacillati</taxon>
        <taxon>Bacillota</taxon>
        <taxon>Bacilli</taxon>
        <taxon>Bacillales</taxon>
        <taxon>Paenibacillaceae</taxon>
        <taxon>Paenibacillus</taxon>
    </lineage>
</organism>
<dbReference type="SUPFAM" id="SSF52540">
    <property type="entry name" value="P-loop containing nucleoside triphosphate hydrolases"/>
    <property type="match status" value="1"/>
</dbReference>
<keyword evidence="3" id="KW-1185">Reference proteome</keyword>
<dbReference type="InterPro" id="IPR055227">
    <property type="entry name" value="HRQ1_WHD"/>
</dbReference>
<feature type="non-terminal residue" evidence="2">
    <location>
        <position position="1"/>
    </location>
</feature>
<reference evidence="2 3" key="1">
    <citation type="submission" date="2021-07" db="EMBL/GenBank/DDBJ databases">
        <title>Paenibacillus radiodurans sp. nov., isolated from the southeastern edge of Tengger Desert.</title>
        <authorList>
            <person name="Zhang G."/>
        </authorList>
    </citation>
    <scope>NUCLEOTIDE SEQUENCE [LARGE SCALE GENOMIC DNA]</scope>
    <source>
        <strain evidence="2 3">CCM 7311</strain>
    </source>
</reference>
<dbReference type="Proteomes" id="UP001519887">
    <property type="component" value="Unassembled WGS sequence"/>
</dbReference>
<feature type="domain" description="ATP-dependent helicase HRQ1 winged helix" evidence="1">
    <location>
        <begin position="71"/>
        <end position="139"/>
    </location>
</feature>
<gene>
    <name evidence="2" type="ORF">K0U00_41975</name>
</gene>
<name>A0ABS7CI86_9BACL</name>
<proteinExistence type="predicted"/>
<keyword evidence="2" id="KW-0378">Hydrolase</keyword>
<dbReference type="PANTHER" id="PTHR47957">
    <property type="entry name" value="ATP-DEPENDENT HELICASE HRQ1"/>
    <property type="match status" value="1"/>
</dbReference>
<keyword evidence="2" id="KW-0067">ATP-binding</keyword>
<keyword evidence="2" id="KW-0347">Helicase</keyword>
<evidence type="ECO:0000313" key="3">
    <source>
        <dbReference type="Proteomes" id="UP001519887"/>
    </source>
</evidence>
<dbReference type="InterPro" id="IPR027417">
    <property type="entry name" value="P-loop_NTPase"/>
</dbReference>
<dbReference type="EMBL" id="JAHZIK010002365">
    <property type="protein sequence ID" value="MBW7460654.1"/>
    <property type="molecule type" value="Genomic_DNA"/>
</dbReference>
<sequence length="284" mass="32515">ELGIDIGQLQACVMNGYPGTIASTWQQSGRAGRRQGTSVTFLVASSNPLDQYMIQNPDFFFNRPPERALIHPDNLLILIDHVKCAAYELPFEAGEKFGEEPLEHMLEFLTEEKVLHRVKDRWYWMEQSFPAHGISLRSAALENFIIIDMTNGSRVLGEVDRFSAPTLIHEEAIYIHEGVQYQVEKLDYPEKKAFVREIDVDYYTDANMAVELKVLHVDKERQNGELLRQYGEVTINAKATIFKKIRLRTHENIGSGPIHLPEEELHTSGYWFSFSEEAAARKSS</sequence>
<comment type="caution">
    <text evidence="2">The sequence shown here is derived from an EMBL/GenBank/DDBJ whole genome shotgun (WGS) entry which is preliminary data.</text>
</comment>
<evidence type="ECO:0000313" key="2">
    <source>
        <dbReference type="EMBL" id="MBW7460654.1"/>
    </source>
</evidence>
<dbReference type="GO" id="GO:0004386">
    <property type="term" value="F:helicase activity"/>
    <property type="evidence" value="ECO:0007669"/>
    <property type="project" value="UniProtKB-KW"/>
</dbReference>
<dbReference type="Gene3D" id="3.40.50.300">
    <property type="entry name" value="P-loop containing nucleotide triphosphate hydrolases"/>
    <property type="match status" value="1"/>
</dbReference>
<keyword evidence="2" id="KW-0547">Nucleotide-binding</keyword>
<evidence type="ECO:0000259" key="1">
    <source>
        <dbReference type="Pfam" id="PF22982"/>
    </source>
</evidence>
<dbReference type="PANTHER" id="PTHR47957:SF3">
    <property type="entry name" value="ATP-DEPENDENT HELICASE HRQ1"/>
    <property type="match status" value="1"/>
</dbReference>
<accession>A0ABS7CI86</accession>
<feature type="non-terminal residue" evidence="2">
    <location>
        <position position="284"/>
    </location>
</feature>